<dbReference type="CDD" id="cd09871">
    <property type="entry name" value="PIN_MtVapC28-VapC30-like"/>
    <property type="match status" value="1"/>
</dbReference>
<name>A0ABP8G2L6_9BACT</name>
<dbReference type="InterPro" id="IPR029060">
    <property type="entry name" value="PIN-like_dom_sf"/>
</dbReference>
<keyword evidence="3" id="KW-1185">Reference proteome</keyword>
<reference evidence="3" key="1">
    <citation type="journal article" date="2019" name="Int. J. Syst. Evol. Microbiol.">
        <title>The Global Catalogue of Microorganisms (GCM) 10K type strain sequencing project: providing services to taxonomists for standard genome sequencing and annotation.</title>
        <authorList>
            <consortium name="The Broad Institute Genomics Platform"/>
            <consortium name="The Broad Institute Genome Sequencing Center for Infectious Disease"/>
            <person name="Wu L."/>
            <person name="Ma J."/>
        </authorList>
    </citation>
    <scope>NUCLEOTIDE SEQUENCE [LARGE SCALE GENOMIC DNA]</scope>
    <source>
        <strain evidence="3">JCM 17664</strain>
    </source>
</reference>
<gene>
    <name evidence="2" type="ORF">GCM10023143_27680</name>
</gene>
<dbReference type="EMBL" id="BAABFN010000007">
    <property type="protein sequence ID" value="GAA4316004.1"/>
    <property type="molecule type" value="Genomic_DNA"/>
</dbReference>
<accession>A0ABP8G2L6</accession>
<dbReference type="Pfam" id="PF10130">
    <property type="entry name" value="PIN_2"/>
    <property type="match status" value="1"/>
</dbReference>
<dbReference type="InterPro" id="IPR002716">
    <property type="entry name" value="PIN_dom"/>
</dbReference>
<dbReference type="Proteomes" id="UP001501207">
    <property type="component" value="Unassembled WGS sequence"/>
</dbReference>
<protein>
    <recommendedName>
        <fullName evidence="1">PIN domain-containing protein</fullName>
    </recommendedName>
</protein>
<organism evidence="2 3">
    <name type="scientific">Compostibacter hankyongensis</name>
    <dbReference type="NCBI Taxonomy" id="1007089"/>
    <lineage>
        <taxon>Bacteria</taxon>
        <taxon>Pseudomonadati</taxon>
        <taxon>Bacteroidota</taxon>
        <taxon>Chitinophagia</taxon>
        <taxon>Chitinophagales</taxon>
        <taxon>Chitinophagaceae</taxon>
        <taxon>Compostibacter</taxon>
    </lineage>
</organism>
<sequence>MVDKAPETVCSVRIIVDTNIVFSAILNTTGRIGKVLIGSGTHFQFYTCDFLRIELQKHRGKLLKITKLTEGKLHELELLITSNIKFINESLIAEKQWLSANILLKDIDPNDTPFVALAKELDAKLWTGDMQLYHGLKEKRFKAVITTAELSFILDELERK</sequence>
<feature type="domain" description="PIN" evidence="1">
    <location>
        <begin position="15"/>
        <end position="142"/>
    </location>
</feature>
<evidence type="ECO:0000313" key="2">
    <source>
        <dbReference type="EMBL" id="GAA4316004.1"/>
    </source>
</evidence>
<dbReference type="SUPFAM" id="SSF88723">
    <property type="entry name" value="PIN domain-like"/>
    <property type="match status" value="1"/>
</dbReference>
<comment type="caution">
    <text evidence="2">The sequence shown here is derived from an EMBL/GenBank/DDBJ whole genome shotgun (WGS) entry which is preliminary data.</text>
</comment>
<evidence type="ECO:0000259" key="1">
    <source>
        <dbReference type="Pfam" id="PF10130"/>
    </source>
</evidence>
<proteinExistence type="predicted"/>
<evidence type="ECO:0000313" key="3">
    <source>
        <dbReference type="Proteomes" id="UP001501207"/>
    </source>
</evidence>